<comment type="caution">
    <text evidence="4">The sequence shown here is derived from an EMBL/GenBank/DDBJ whole genome shotgun (WGS) entry which is preliminary data.</text>
</comment>
<evidence type="ECO:0000259" key="3">
    <source>
        <dbReference type="PROSITE" id="PS50105"/>
    </source>
</evidence>
<dbReference type="EMBL" id="JABTTQ020000005">
    <property type="protein sequence ID" value="KAK6155157.1"/>
    <property type="molecule type" value="Genomic_DNA"/>
</dbReference>
<organism evidence="4 5">
    <name type="scientific">Rehmannia glutinosa</name>
    <name type="common">Chinese foxglove</name>
    <dbReference type="NCBI Taxonomy" id="99300"/>
    <lineage>
        <taxon>Eukaryota</taxon>
        <taxon>Viridiplantae</taxon>
        <taxon>Streptophyta</taxon>
        <taxon>Embryophyta</taxon>
        <taxon>Tracheophyta</taxon>
        <taxon>Spermatophyta</taxon>
        <taxon>Magnoliopsida</taxon>
        <taxon>eudicotyledons</taxon>
        <taxon>Gunneridae</taxon>
        <taxon>Pentapetalae</taxon>
        <taxon>asterids</taxon>
        <taxon>lamiids</taxon>
        <taxon>Lamiales</taxon>
        <taxon>Orobanchaceae</taxon>
        <taxon>Rehmannieae</taxon>
        <taxon>Rehmannia</taxon>
    </lineage>
</organism>
<name>A0ABR0X920_REHGL</name>
<dbReference type="Pfam" id="PF00536">
    <property type="entry name" value="SAM_1"/>
    <property type="match status" value="1"/>
</dbReference>
<evidence type="ECO:0000313" key="4">
    <source>
        <dbReference type="EMBL" id="KAK6155157.1"/>
    </source>
</evidence>
<evidence type="ECO:0000313" key="5">
    <source>
        <dbReference type="Proteomes" id="UP001318860"/>
    </source>
</evidence>
<dbReference type="PANTHER" id="PTHR10627">
    <property type="entry name" value="SCP160"/>
    <property type="match status" value="1"/>
</dbReference>
<dbReference type="SUPFAM" id="SSF47769">
    <property type="entry name" value="SAM/Pointed domain"/>
    <property type="match status" value="1"/>
</dbReference>
<dbReference type="PROSITE" id="PS50105">
    <property type="entry name" value="SAM_DOMAIN"/>
    <property type="match status" value="1"/>
</dbReference>
<feature type="region of interest" description="Disordered" evidence="2">
    <location>
        <begin position="132"/>
        <end position="157"/>
    </location>
</feature>
<keyword evidence="5" id="KW-1185">Reference proteome</keyword>
<dbReference type="Gene3D" id="1.10.150.50">
    <property type="entry name" value="Transcription Factor, Ets-1"/>
    <property type="match status" value="1"/>
</dbReference>
<feature type="compositionally biased region" description="Polar residues" evidence="2">
    <location>
        <begin position="74"/>
        <end position="87"/>
    </location>
</feature>
<evidence type="ECO:0000256" key="1">
    <source>
        <dbReference type="ARBA" id="ARBA00022737"/>
    </source>
</evidence>
<dbReference type="SMART" id="SM00454">
    <property type="entry name" value="SAM"/>
    <property type="match status" value="1"/>
</dbReference>
<sequence length="248" mass="27352">MAADSGLGPRDLRLKLTNKRISRRTELENEECKMMELREKVSSAIRSLESPDHNLLRSTPSSRGASETPLVGSMRSSYASWTSNGARQRSPERISKSSSGISTPRSAINELLQMPSTRPVHAPRTECVLMNGPLESSRPKVPMLTSSISPLDSGKLVSEPPPVTGGMSRSQYQENQPLTVSSLLHSLGLGKYYINFQAEEIDMVALKQMGDSDLKELGVPMGPRKKILQALLDRMKRPTIQAHRIMSL</sequence>
<feature type="region of interest" description="Disordered" evidence="2">
    <location>
        <begin position="44"/>
        <end position="105"/>
    </location>
</feature>
<evidence type="ECO:0000256" key="2">
    <source>
        <dbReference type="SAM" id="MobiDB-lite"/>
    </source>
</evidence>
<keyword evidence="1" id="KW-0677">Repeat</keyword>
<dbReference type="Proteomes" id="UP001318860">
    <property type="component" value="Unassembled WGS sequence"/>
</dbReference>
<feature type="compositionally biased region" description="Polar residues" evidence="2">
    <location>
        <begin position="56"/>
        <end position="65"/>
    </location>
</feature>
<proteinExistence type="predicted"/>
<feature type="domain" description="SAM" evidence="3">
    <location>
        <begin position="179"/>
        <end position="238"/>
    </location>
</feature>
<dbReference type="InterPro" id="IPR001660">
    <property type="entry name" value="SAM"/>
</dbReference>
<dbReference type="PANTHER" id="PTHR10627:SF74">
    <property type="entry name" value="OS08G0526500 PROTEIN"/>
    <property type="match status" value="1"/>
</dbReference>
<gene>
    <name evidence="4" type="ORF">DH2020_009405</name>
</gene>
<accession>A0ABR0X920</accession>
<protein>
    <recommendedName>
        <fullName evidence="3">SAM domain-containing protein</fullName>
    </recommendedName>
</protein>
<feature type="compositionally biased region" description="Polar residues" evidence="2">
    <location>
        <begin position="96"/>
        <end position="105"/>
    </location>
</feature>
<dbReference type="InterPro" id="IPR013761">
    <property type="entry name" value="SAM/pointed_sf"/>
</dbReference>
<reference evidence="4 5" key="1">
    <citation type="journal article" date="2021" name="Comput. Struct. Biotechnol. J.">
        <title>De novo genome assembly of the potent medicinal plant Rehmannia glutinosa using nanopore technology.</title>
        <authorList>
            <person name="Ma L."/>
            <person name="Dong C."/>
            <person name="Song C."/>
            <person name="Wang X."/>
            <person name="Zheng X."/>
            <person name="Niu Y."/>
            <person name="Chen S."/>
            <person name="Feng W."/>
        </authorList>
    </citation>
    <scope>NUCLEOTIDE SEQUENCE [LARGE SCALE GENOMIC DNA]</scope>
    <source>
        <strain evidence="4">DH-2019</strain>
    </source>
</reference>